<name>A0A6M1LQJ4_9PROT</name>
<evidence type="ECO:0000256" key="1">
    <source>
        <dbReference type="SAM" id="Phobius"/>
    </source>
</evidence>
<dbReference type="EMBL" id="JAAIKB010000010">
    <property type="protein sequence ID" value="NGM22675.1"/>
    <property type="molecule type" value="Genomic_DNA"/>
</dbReference>
<feature type="transmembrane region" description="Helical" evidence="1">
    <location>
        <begin position="21"/>
        <end position="40"/>
    </location>
</feature>
<feature type="transmembrane region" description="Helical" evidence="1">
    <location>
        <begin position="154"/>
        <end position="172"/>
    </location>
</feature>
<feature type="transmembrane region" description="Helical" evidence="1">
    <location>
        <begin position="73"/>
        <end position="92"/>
    </location>
</feature>
<feature type="transmembrane region" description="Helical" evidence="1">
    <location>
        <begin position="98"/>
        <end position="117"/>
    </location>
</feature>
<keyword evidence="3" id="KW-1185">Reference proteome</keyword>
<keyword evidence="1" id="KW-1133">Transmembrane helix</keyword>
<protein>
    <submittedName>
        <fullName evidence="2">Protease</fullName>
    </submittedName>
</protein>
<evidence type="ECO:0000313" key="2">
    <source>
        <dbReference type="EMBL" id="NGM22675.1"/>
    </source>
</evidence>
<reference evidence="2 3" key="1">
    <citation type="submission" date="2020-02" db="EMBL/GenBank/DDBJ databases">
        <authorList>
            <person name="Kim H.M."/>
            <person name="Jeon C.O."/>
        </authorList>
    </citation>
    <scope>NUCLEOTIDE SEQUENCE [LARGE SCALE GENOMIC DNA]</scope>
    <source>
        <strain evidence="2 3">PeD5</strain>
    </source>
</reference>
<keyword evidence="2" id="KW-0378">Hydrolase</keyword>
<keyword evidence="2" id="KW-0645">Protease</keyword>
<dbReference type="RefSeq" id="WP_164696568.1">
    <property type="nucleotide sequence ID" value="NZ_JAAIKB010000010.1"/>
</dbReference>
<gene>
    <name evidence="2" type="ORF">G3576_21865</name>
</gene>
<reference evidence="2 3" key="2">
    <citation type="submission" date="2020-03" db="EMBL/GenBank/DDBJ databases">
        <title>Roseomonas stagni sp. nov., isolated from pond water in Japan.</title>
        <authorList>
            <person name="Furuhata K."/>
            <person name="Miyamoto H."/>
            <person name="Goto K."/>
        </authorList>
    </citation>
    <scope>NUCLEOTIDE SEQUENCE [LARGE SCALE GENOMIC DNA]</scope>
    <source>
        <strain evidence="2 3">PeD5</strain>
    </source>
</reference>
<feature type="transmembrane region" description="Helical" evidence="1">
    <location>
        <begin position="129"/>
        <end position="148"/>
    </location>
</feature>
<dbReference type="AlphaFoldDB" id="A0A6M1LQJ4"/>
<keyword evidence="1" id="KW-0812">Transmembrane</keyword>
<dbReference type="GO" id="GO:0008233">
    <property type="term" value="F:peptidase activity"/>
    <property type="evidence" value="ECO:0007669"/>
    <property type="project" value="UniProtKB-KW"/>
</dbReference>
<proteinExistence type="predicted"/>
<organism evidence="2 3">
    <name type="scientific">Falsiroseomonas algicola</name>
    <dbReference type="NCBI Taxonomy" id="2716930"/>
    <lineage>
        <taxon>Bacteria</taxon>
        <taxon>Pseudomonadati</taxon>
        <taxon>Pseudomonadota</taxon>
        <taxon>Alphaproteobacteria</taxon>
        <taxon>Acetobacterales</taxon>
        <taxon>Roseomonadaceae</taxon>
        <taxon>Falsiroseomonas</taxon>
    </lineage>
</organism>
<accession>A0A6M1LQJ4</accession>
<dbReference type="Proteomes" id="UP000475385">
    <property type="component" value="Unassembled WGS sequence"/>
</dbReference>
<comment type="caution">
    <text evidence="2">The sequence shown here is derived from an EMBL/GenBank/DDBJ whole genome shotgun (WGS) entry which is preliminary data.</text>
</comment>
<feature type="transmembrane region" description="Helical" evidence="1">
    <location>
        <begin position="46"/>
        <end position="66"/>
    </location>
</feature>
<evidence type="ECO:0000313" key="3">
    <source>
        <dbReference type="Proteomes" id="UP000475385"/>
    </source>
</evidence>
<keyword evidence="1" id="KW-0472">Membrane</keyword>
<dbReference type="GO" id="GO:0006508">
    <property type="term" value="P:proteolysis"/>
    <property type="evidence" value="ECO:0007669"/>
    <property type="project" value="UniProtKB-KW"/>
</dbReference>
<sequence length="438" mass="47928">MLKLAFLLIGPASFRGHWHGIAALGVGLMVLAALVVTDVVPAISAITYHALGLAFAVYGALALAAAAVARRGALACLAPAASMLAGLAVLLAPIESDLALGLFYAVLLLVDGVGRIVPAMVGRYVGWRIHVAVAVGEFVLALLLIAGWPIPRTHAVHFCVGVFIGGAGWLLLRLGVMLRTLEEEVAILMLPLFAGRGWYEHAPILVEDDAGARRQAEPILVRVWTPRGCANITDRLPILDRYIGAVDRDGSISTGHSSMEVAPDVYISHYPRQEMTRSSNHFLHALRGSKENDAPGLFQPSYAAEVAQWVEADREVRFHTYNARRLRAFWIGYRQDSTYNVVNRNCSTVIAGALDAALEGVLATDRPWQRLLALLVNPDMWLAGLMRLRADSATWTPGFLLDYAVPLARIVDRPDLSWHHRFTWFLARFRRPEETGAD</sequence>